<organism evidence="4">
    <name type="scientific">Treponema denticola H-22</name>
    <dbReference type="NCBI Taxonomy" id="999432"/>
    <lineage>
        <taxon>Bacteria</taxon>
        <taxon>Pseudomonadati</taxon>
        <taxon>Spirochaetota</taxon>
        <taxon>Spirochaetia</taxon>
        <taxon>Spirochaetales</taxon>
        <taxon>Treponemataceae</taxon>
        <taxon>Treponema</taxon>
    </lineage>
</organism>
<dbReference type="SMART" id="SM00331">
    <property type="entry name" value="PP2C_SIG"/>
    <property type="match status" value="1"/>
</dbReference>
<dbReference type="PANTHER" id="PTHR43156">
    <property type="entry name" value="STAGE II SPORULATION PROTEIN E-RELATED"/>
    <property type="match status" value="1"/>
</dbReference>
<evidence type="ECO:0000259" key="3">
    <source>
        <dbReference type="SMART" id="SM00331"/>
    </source>
</evidence>
<proteinExistence type="predicted"/>
<dbReference type="SUPFAM" id="SSF55781">
    <property type="entry name" value="GAF domain-like"/>
    <property type="match status" value="1"/>
</dbReference>
<dbReference type="PANTHER" id="PTHR43156:SF2">
    <property type="entry name" value="STAGE II SPORULATION PROTEIN E"/>
    <property type="match status" value="1"/>
</dbReference>
<gene>
    <name evidence="4" type="ORF">HMPREF9726_02492</name>
</gene>
<keyword evidence="2" id="KW-0812">Transmembrane</keyword>
<feature type="transmembrane region" description="Helical" evidence="2">
    <location>
        <begin position="43"/>
        <end position="66"/>
    </location>
</feature>
<dbReference type="RefSeq" id="WP_002686021.1">
    <property type="nucleotide sequence ID" value="NZ_CM001795.1"/>
</dbReference>
<dbReference type="HOGENOM" id="CLU_000445_43_6_12"/>
<comment type="caution">
    <text evidence="4">The sequence shown here is derived from an EMBL/GenBank/DDBJ whole genome shotgun (WGS) entry which is preliminary data.</text>
</comment>
<dbReference type="InterPro" id="IPR036457">
    <property type="entry name" value="PPM-type-like_dom_sf"/>
</dbReference>
<evidence type="ECO:0000256" key="1">
    <source>
        <dbReference type="ARBA" id="ARBA00022801"/>
    </source>
</evidence>
<dbReference type="InterPro" id="IPR029016">
    <property type="entry name" value="GAF-like_dom_sf"/>
</dbReference>
<dbReference type="Gene3D" id="3.30.450.40">
    <property type="match status" value="1"/>
</dbReference>
<accession>A0A0E2EF11</accession>
<feature type="transmembrane region" description="Helical" evidence="2">
    <location>
        <begin position="72"/>
        <end position="91"/>
    </location>
</feature>
<keyword evidence="1" id="KW-0378">Hydrolase</keyword>
<dbReference type="AlphaFoldDB" id="A0A0E2EF11"/>
<dbReference type="Gene3D" id="3.60.40.10">
    <property type="entry name" value="PPM-type phosphatase domain"/>
    <property type="match status" value="1"/>
</dbReference>
<reference evidence="4" key="1">
    <citation type="submission" date="2012-01" db="EMBL/GenBank/DDBJ databases">
        <title>The Genome Sequence of Treponema denticola H-22.</title>
        <authorList>
            <consortium name="The Broad Institute Genome Sequencing Platform"/>
            <person name="Earl A."/>
            <person name="Ward D."/>
            <person name="Feldgarden M."/>
            <person name="Gevers D."/>
            <person name="Blanton J.M."/>
            <person name="Fenno C.J."/>
            <person name="Baranova O.V."/>
            <person name="Mathney J."/>
            <person name="Dewhirst F.E."/>
            <person name="Izard J."/>
            <person name="Young S.K."/>
            <person name="Zeng Q."/>
            <person name="Gargeya S."/>
            <person name="Fitzgerald M."/>
            <person name="Haas B."/>
            <person name="Abouelleil A."/>
            <person name="Alvarado L."/>
            <person name="Arachchi H.M."/>
            <person name="Berlin A."/>
            <person name="Chapman S.B."/>
            <person name="Gearin G."/>
            <person name="Goldberg J."/>
            <person name="Griggs A."/>
            <person name="Gujja S."/>
            <person name="Hansen M."/>
            <person name="Heiman D."/>
            <person name="Howarth C."/>
            <person name="Larimer J."/>
            <person name="Lui A."/>
            <person name="MacDonald P.J.P."/>
            <person name="McCowen C."/>
            <person name="Montmayeur A."/>
            <person name="Murphy C."/>
            <person name="Neiman D."/>
            <person name="Pearson M."/>
            <person name="Priest M."/>
            <person name="Roberts A."/>
            <person name="Saif S."/>
            <person name="Shea T."/>
            <person name="Sisk P."/>
            <person name="Stolte C."/>
            <person name="Sykes S."/>
            <person name="Wortman J."/>
            <person name="Nusbaum C."/>
            <person name="Birren B."/>
        </authorList>
    </citation>
    <scope>NUCLEOTIDE SEQUENCE [LARGE SCALE GENOMIC DNA]</scope>
    <source>
        <strain evidence="4">H-22</strain>
    </source>
</reference>
<dbReference type="PATRIC" id="fig|999432.5.peg.2586"/>
<protein>
    <recommendedName>
        <fullName evidence="3">PPM-type phosphatase domain-containing protein</fullName>
    </recommendedName>
</protein>
<feature type="domain" description="PPM-type phosphatase" evidence="3">
    <location>
        <begin position="344"/>
        <end position="560"/>
    </location>
</feature>
<keyword evidence="2" id="KW-1133">Transmembrane helix</keyword>
<feature type="transmembrane region" description="Helical" evidence="2">
    <location>
        <begin position="12"/>
        <end position="31"/>
    </location>
</feature>
<name>A0A0E2EF11_TREDN</name>
<dbReference type="InterPro" id="IPR052016">
    <property type="entry name" value="Bact_Sigma-Reg"/>
</dbReference>
<sequence length="561" mass="62602">MKEINTLDVYALITLSILNILLLLFLIRITATNKKKAGEISRPFVLLTHSTLAFAFIISISAAASVFLKNYMILNIGLSVVLVVFTVYITVSEKIYLQDQVEKQKKDKANADYIKKLQNLPSEESLRARKLISTARLLLQKTNGLISGKKDISSEMFPYIAESFLMELSADGAVVLAVQSFEEVLAVKALIGTFPPPYKLPDDLARKEDHVFSNFKYARFEMGESIFTEVASQGKTLFIKDCKGNPLLPNNGNEKFLQHGSLIFFPLMVSTVVVGVAAVSRNPDNVPFSENEVKIGEYLSDFAAEMINLTLNISEASEHAEIENITDTVAKIQRILLPKNLKKVPGLEIGEYFLQERGICSDYYDVIVQQKRVFIVLADVAGKSIQSAIIMIMIRAILYLITNTDQNTESILDWLNKGITGKIDIDHFASISLLSYEQKTNTIEFIGAGNQAMMIWNNEKNKIELFQQKTDPIGIDVRSTYKSIKIPLHEGDVAALYTDGIIETLNKAGEQYGAARVAKLIADNHSKNSKDIVNKIKNDMTSFIGKAQTHDDRTLLIIKAR</sequence>
<evidence type="ECO:0000256" key="2">
    <source>
        <dbReference type="SAM" id="Phobius"/>
    </source>
</evidence>
<dbReference type="EMBL" id="AGDV01000021">
    <property type="protein sequence ID" value="EMB30807.1"/>
    <property type="molecule type" value="Genomic_DNA"/>
</dbReference>
<dbReference type="Pfam" id="PF07228">
    <property type="entry name" value="SpoIIE"/>
    <property type="match status" value="1"/>
</dbReference>
<dbReference type="GO" id="GO:0016791">
    <property type="term" value="F:phosphatase activity"/>
    <property type="evidence" value="ECO:0007669"/>
    <property type="project" value="TreeGrafter"/>
</dbReference>
<dbReference type="InterPro" id="IPR001932">
    <property type="entry name" value="PPM-type_phosphatase-like_dom"/>
</dbReference>
<dbReference type="Proteomes" id="UP000011705">
    <property type="component" value="Chromosome"/>
</dbReference>
<evidence type="ECO:0000313" key="4">
    <source>
        <dbReference type="EMBL" id="EMB30807.1"/>
    </source>
</evidence>
<keyword evidence="2" id="KW-0472">Membrane</keyword>